<dbReference type="GO" id="GO:0032259">
    <property type="term" value="P:methylation"/>
    <property type="evidence" value="ECO:0007669"/>
    <property type="project" value="UniProtKB-KW"/>
</dbReference>
<dbReference type="EMBL" id="CP036150">
    <property type="protein sequence ID" value="QEN07398.1"/>
    <property type="molecule type" value="Genomic_DNA"/>
</dbReference>
<evidence type="ECO:0000256" key="4">
    <source>
        <dbReference type="ARBA" id="ARBA00034521"/>
    </source>
</evidence>
<dbReference type="InterPro" id="IPR025714">
    <property type="entry name" value="Methyltranfer_dom"/>
</dbReference>
<evidence type="ECO:0000313" key="10">
    <source>
        <dbReference type="EMBL" id="QEN07398.1"/>
    </source>
</evidence>
<dbReference type="KEGG" id="ock:EXM22_05110"/>
<evidence type="ECO:0000313" key="11">
    <source>
        <dbReference type="Proteomes" id="UP000324209"/>
    </source>
</evidence>
<evidence type="ECO:0000256" key="8">
    <source>
        <dbReference type="ARBA" id="ARBA00048428"/>
    </source>
</evidence>
<dbReference type="GO" id="GO:0030791">
    <property type="term" value="F:arsenite methyltransferase activity"/>
    <property type="evidence" value="ECO:0007669"/>
    <property type="project" value="UniProtKB-EC"/>
</dbReference>
<evidence type="ECO:0000256" key="6">
    <source>
        <dbReference type="ARBA" id="ARBA00047941"/>
    </source>
</evidence>
<keyword evidence="1 10" id="KW-0808">Transferase</keyword>
<dbReference type="RefSeq" id="WP_149485478.1">
    <property type="nucleotide sequence ID" value="NZ_CP036150.1"/>
</dbReference>
<reference evidence="10 11" key="1">
    <citation type="submission" date="2019-02" db="EMBL/GenBank/DDBJ databases">
        <title>Complete Genome Sequence and Methylome Analysis of free living Spirochaetas.</title>
        <authorList>
            <person name="Fomenkov A."/>
            <person name="Dubinina G."/>
            <person name="Leshcheva N."/>
            <person name="Mikheeva N."/>
            <person name="Grabovich M."/>
            <person name="Vincze T."/>
            <person name="Roberts R.J."/>
        </authorList>
    </citation>
    <scope>NUCLEOTIDE SEQUENCE [LARGE SCALE GENOMIC DNA]</scope>
    <source>
        <strain evidence="10 11">K2</strain>
    </source>
</reference>
<comment type="catalytic activity">
    <reaction evidence="7">
        <text>arsenic triglutathione + 2 [thioredoxin]-dithiol + 2 S-adenosyl-L-methionine + H2O = dimethylarsinous acid + 2 [thioredoxin]-disulfide + 3 glutathione + 2 S-adenosyl-L-homocysteine + 2 H(+)</text>
        <dbReference type="Rhea" id="RHEA:69464"/>
        <dbReference type="Rhea" id="RHEA-COMP:10698"/>
        <dbReference type="Rhea" id="RHEA-COMP:10700"/>
        <dbReference type="ChEBI" id="CHEBI:15377"/>
        <dbReference type="ChEBI" id="CHEBI:15378"/>
        <dbReference type="ChEBI" id="CHEBI:23808"/>
        <dbReference type="ChEBI" id="CHEBI:29950"/>
        <dbReference type="ChEBI" id="CHEBI:50058"/>
        <dbReference type="ChEBI" id="CHEBI:57856"/>
        <dbReference type="ChEBI" id="CHEBI:57925"/>
        <dbReference type="ChEBI" id="CHEBI:59789"/>
        <dbReference type="ChEBI" id="CHEBI:183640"/>
        <dbReference type="EC" id="2.1.1.137"/>
    </reaction>
</comment>
<dbReference type="PANTHER" id="PTHR43675">
    <property type="entry name" value="ARSENITE METHYLTRANSFERASE"/>
    <property type="match status" value="1"/>
</dbReference>
<proteinExistence type="inferred from homology"/>
<evidence type="ECO:0000256" key="7">
    <source>
        <dbReference type="ARBA" id="ARBA00047943"/>
    </source>
</evidence>
<feature type="domain" description="Methyltransferase" evidence="9">
    <location>
        <begin position="34"/>
        <end position="179"/>
    </location>
</feature>
<dbReference type="AlphaFoldDB" id="A0A5C1QJC2"/>
<dbReference type="SUPFAM" id="SSF53335">
    <property type="entry name" value="S-adenosyl-L-methionine-dependent methyltransferases"/>
    <property type="match status" value="1"/>
</dbReference>
<sequence>MKNIDAINIRYTELADSDCCLSCGKAIQFAGAQEGEVCLDLGSGRGNDVLRMADQVGPTGFVYGIDLSDGMIKKARKTAEKLNISNVEFIHSDLETLPLKCGTVDLVISNCVLNHLDNKARAWSEIYRVIKTGGRFTISDIYSSETVPEEYAKDPVAVSECWAGAVTKDVYLQLLEDAGFTQVNILEESKPYEKGKISVVSFTLTGFKAGKCCC</sequence>
<dbReference type="OrthoDB" id="9808140at2"/>
<evidence type="ECO:0000256" key="3">
    <source>
        <dbReference type="ARBA" id="ARBA00034487"/>
    </source>
</evidence>
<comment type="catalytic activity">
    <reaction evidence="8">
        <text>arsenic triglutathione + 3 [thioredoxin]-dithiol + 3 S-adenosyl-L-methionine = trimethylarsine + 3 [thioredoxin]-disulfide + 3 glutathione + 3 S-adenosyl-L-homocysteine + 3 H(+)</text>
        <dbReference type="Rhea" id="RHEA:69432"/>
        <dbReference type="Rhea" id="RHEA-COMP:10698"/>
        <dbReference type="Rhea" id="RHEA-COMP:10700"/>
        <dbReference type="ChEBI" id="CHEBI:15378"/>
        <dbReference type="ChEBI" id="CHEBI:27130"/>
        <dbReference type="ChEBI" id="CHEBI:29950"/>
        <dbReference type="ChEBI" id="CHEBI:50058"/>
        <dbReference type="ChEBI" id="CHEBI:57856"/>
        <dbReference type="ChEBI" id="CHEBI:57925"/>
        <dbReference type="ChEBI" id="CHEBI:59789"/>
        <dbReference type="ChEBI" id="CHEBI:183640"/>
        <dbReference type="EC" id="2.1.1.137"/>
    </reaction>
</comment>
<evidence type="ECO:0000256" key="1">
    <source>
        <dbReference type="ARBA" id="ARBA00022679"/>
    </source>
</evidence>
<dbReference type="CDD" id="cd02440">
    <property type="entry name" value="AdoMet_MTases"/>
    <property type="match status" value="1"/>
</dbReference>
<gene>
    <name evidence="10" type="ORF">EXM22_05110</name>
</gene>
<organism evidence="10 11">
    <name type="scientific">Oceanispirochaeta crateris</name>
    <dbReference type="NCBI Taxonomy" id="2518645"/>
    <lineage>
        <taxon>Bacteria</taxon>
        <taxon>Pseudomonadati</taxon>
        <taxon>Spirochaetota</taxon>
        <taxon>Spirochaetia</taxon>
        <taxon>Spirochaetales</taxon>
        <taxon>Spirochaetaceae</taxon>
        <taxon>Oceanispirochaeta</taxon>
    </lineage>
</organism>
<comment type="catalytic activity">
    <reaction evidence="6">
        <text>arsenic triglutathione + [thioredoxin]-dithiol + S-adenosyl-L-methionine + 2 H2O = methylarsonous acid + [thioredoxin]-disulfide + 3 glutathione + S-adenosyl-L-homocysteine + H(+)</text>
        <dbReference type="Rhea" id="RHEA:69460"/>
        <dbReference type="Rhea" id="RHEA-COMP:10698"/>
        <dbReference type="Rhea" id="RHEA-COMP:10700"/>
        <dbReference type="ChEBI" id="CHEBI:15377"/>
        <dbReference type="ChEBI" id="CHEBI:15378"/>
        <dbReference type="ChEBI" id="CHEBI:17826"/>
        <dbReference type="ChEBI" id="CHEBI:29950"/>
        <dbReference type="ChEBI" id="CHEBI:50058"/>
        <dbReference type="ChEBI" id="CHEBI:57856"/>
        <dbReference type="ChEBI" id="CHEBI:57925"/>
        <dbReference type="ChEBI" id="CHEBI:59789"/>
        <dbReference type="ChEBI" id="CHEBI:183640"/>
        <dbReference type="EC" id="2.1.1.137"/>
    </reaction>
</comment>
<dbReference type="InterPro" id="IPR026669">
    <property type="entry name" value="Arsenite_MeTrfase-like"/>
</dbReference>
<dbReference type="EC" id="2.1.1.137" evidence="4"/>
<name>A0A5C1QJC2_9SPIO</name>
<dbReference type="PANTHER" id="PTHR43675:SF8">
    <property type="entry name" value="ARSENITE METHYLTRANSFERASE"/>
    <property type="match status" value="1"/>
</dbReference>
<comment type="similarity">
    <text evidence="3">Belongs to the methyltransferase superfamily. Arsenite methyltransferase family.</text>
</comment>
<dbReference type="Proteomes" id="UP000324209">
    <property type="component" value="Chromosome"/>
</dbReference>
<dbReference type="Gene3D" id="3.40.50.150">
    <property type="entry name" value="Vaccinia Virus protein VP39"/>
    <property type="match status" value="1"/>
</dbReference>
<protein>
    <recommendedName>
        <fullName evidence="5">Arsenite methyltransferase</fullName>
        <ecNumber evidence="4">2.1.1.137</ecNumber>
    </recommendedName>
</protein>
<evidence type="ECO:0000259" key="9">
    <source>
        <dbReference type="Pfam" id="PF13847"/>
    </source>
</evidence>
<evidence type="ECO:0000256" key="5">
    <source>
        <dbReference type="ARBA" id="ARBA00034545"/>
    </source>
</evidence>
<keyword evidence="2" id="KW-0949">S-adenosyl-L-methionine</keyword>
<evidence type="ECO:0000256" key="2">
    <source>
        <dbReference type="ARBA" id="ARBA00022691"/>
    </source>
</evidence>
<dbReference type="InterPro" id="IPR029063">
    <property type="entry name" value="SAM-dependent_MTases_sf"/>
</dbReference>
<dbReference type="Pfam" id="PF13847">
    <property type="entry name" value="Methyltransf_31"/>
    <property type="match status" value="1"/>
</dbReference>
<accession>A0A5C1QJC2</accession>
<keyword evidence="10" id="KW-0489">Methyltransferase</keyword>
<keyword evidence="11" id="KW-1185">Reference proteome</keyword>